<keyword evidence="4 5" id="KW-0663">Pyridoxal phosphate</keyword>
<comment type="cofactor">
    <cofactor evidence="1 5">
        <name>pyridoxal 5'-phosphate</name>
        <dbReference type="ChEBI" id="CHEBI:597326"/>
    </cofactor>
</comment>
<dbReference type="CDD" id="cd00609">
    <property type="entry name" value="AAT_like"/>
    <property type="match status" value="1"/>
</dbReference>
<dbReference type="InterPro" id="IPR050106">
    <property type="entry name" value="HistidinolP_aminotransfase"/>
</dbReference>
<dbReference type="InterPro" id="IPR024892">
    <property type="entry name" value="ArAT"/>
</dbReference>
<evidence type="ECO:0000256" key="1">
    <source>
        <dbReference type="ARBA" id="ARBA00001933"/>
    </source>
</evidence>
<dbReference type="SUPFAM" id="SSF53383">
    <property type="entry name" value="PLP-dependent transferases"/>
    <property type="match status" value="1"/>
</dbReference>
<reference evidence="7 8" key="1">
    <citation type="submission" date="2021-03" db="EMBL/GenBank/DDBJ databases">
        <authorList>
            <person name="Kanchanasin P."/>
            <person name="Saeng-In P."/>
            <person name="Phongsopitanun W."/>
            <person name="Yuki M."/>
            <person name="Kudo T."/>
            <person name="Ohkuma M."/>
            <person name="Tanasupawat S."/>
        </authorList>
    </citation>
    <scope>NUCLEOTIDE SEQUENCE [LARGE SCALE GENOMIC DNA]</scope>
    <source>
        <strain evidence="7 8">L46</strain>
    </source>
</reference>
<dbReference type="InterPro" id="IPR015424">
    <property type="entry name" value="PyrdxlP-dep_Trfase"/>
</dbReference>
<dbReference type="EC" id="2.6.1.9" evidence="7"/>
<comment type="similarity">
    <text evidence="5">Belongs to the class-II pyridoxal-phosphate-dependent aminotransferase family.</text>
</comment>
<organism evidence="7 8">
    <name type="scientific">Actinomadura nitritigenes</name>
    <dbReference type="NCBI Taxonomy" id="134602"/>
    <lineage>
        <taxon>Bacteria</taxon>
        <taxon>Bacillati</taxon>
        <taxon>Actinomycetota</taxon>
        <taxon>Actinomycetes</taxon>
        <taxon>Streptosporangiales</taxon>
        <taxon>Thermomonosporaceae</taxon>
        <taxon>Actinomadura</taxon>
    </lineage>
</organism>
<dbReference type="EMBL" id="JAGEOK010000005">
    <property type="protein sequence ID" value="MBO2437610.1"/>
    <property type="molecule type" value="Genomic_DNA"/>
</dbReference>
<dbReference type="Gene3D" id="3.40.640.10">
    <property type="entry name" value="Type I PLP-dependent aspartate aminotransferase-like (Major domain)"/>
    <property type="match status" value="1"/>
</dbReference>
<dbReference type="InterPro" id="IPR004839">
    <property type="entry name" value="Aminotransferase_I/II_large"/>
</dbReference>
<dbReference type="RefSeq" id="WP_208265944.1">
    <property type="nucleotide sequence ID" value="NZ_BAAAGM010000026.1"/>
</dbReference>
<dbReference type="Proteomes" id="UP000666915">
    <property type="component" value="Unassembled WGS sequence"/>
</dbReference>
<dbReference type="Gene3D" id="3.90.1150.10">
    <property type="entry name" value="Aspartate Aminotransferase, domain 1"/>
    <property type="match status" value="1"/>
</dbReference>
<accession>A0ABS3QUF2</accession>
<dbReference type="PANTHER" id="PTHR43643">
    <property type="entry name" value="HISTIDINOL-PHOSPHATE AMINOTRANSFERASE 2"/>
    <property type="match status" value="1"/>
</dbReference>
<evidence type="ECO:0000256" key="4">
    <source>
        <dbReference type="ARBA" id="ARBA00022898"/>
    </source>
</evidence>
<sequence>MAETRPRLRDDLLELAVHAAVPNDGRGYGADLNEAPFPPTDSVLAMARRAMSEVNRYPDDRCSELVQALSDELSVPAPHIAVGAGATAIIQQVLLAAVRHGDEVVCSWPSTERYPGLIQVAGARLEGVPLDGAHQDLGALAGAVTERTRVVFVGNPSDLTGTTVHRHALQNFLRRVPPDVLVVIDEEYREFVGEPAAPDGVRLYREHPNVAVIRTFSKAYGLAGLRVGFMVAQPRVIGAVRRTALPFGVSAVAQKAALSALRDQFELRRRIAVLVKERDRLLRLLRAQGWDVPTSGANFLWLPLGTRTDRFVQMCAEHGVKVNGYAGRGARITVGEPEANDLVGFVAARFAAS</sequence>
<dbReference type="InterPro" id="IPR001917">
    <property type="entry name" value="Aminotrans_II_pyridoxalP_BS"/>
</dbReference>
<name>A0ABS3QUF2_9ACTN</name>
<dbReference type="Pfam" id="PF00155">
    <property type="entry name" value="Aminotran_1_2"/>
    <property type="match status" value="1"/>
</dbReference>
<gene>
    <name evidence="7" type="ORF">J4557_08780</name>
</gene>
<keyword evidence="2 7" id="KW-0032">Aminotransferase</keyword>
<evidence type="ECO:0000256" key="2">
    <source>
        <dbReference type="ARBA" id="ARBA00022576"/>
    </source>
</evidence>
<feature type="domain" description="Aminotransferase class I/classII large" evidence="6">
    <location>
        <begin position="36"/>
        <end position="334"/>
    </location>
</feature>
<keyword evidence="8" id="KW-1185">Reference proteome</keyword>
<proteinExistence type="inferred from homology"/>
<dbReference type="InterPro" id="IPR015421">
    <property type="entry name" value="PyrdxlP-dep_Trfase_major"/>
</dbReference>
<dbReference type="GO" id="GO:0004400">
    <property type="term" value="F:histidinol-phosphate transaminase activity"/>
    <property type="evidence" value="ECO:0007669"/>
    <property type="project" value="UniProtKB-EC"/>
</dbReference>
<dbReference type="InterPro" id="IPR015422">
    <property type="entry name" value="PyrdxlP-dep_Trfase_small"/>
</dbReference>
<evidence type="ECO:0000259" key="6">
    <source>
        <dbReference type="Pfam" id="PF00155"/>
    </source>
</evidence>
<evidence type="ECO:0000313" key="7">
    <source>
        <dbReference type="EMBL" id="MBO2437610.1"/>
    </source>
</evidence>
<protein>
    <submittedName>
        <fullName evidence="7">Histidinol-phosphate transaminase</fullName>
        <ecNumber evidence="7">2.6.1.9</ecNumber>
    </submittedName>
</protein>
<evidence type="ECO:0000256" key="5">
    <source>
        <dbReference type="RuleBase" id="RU003693"/>
    </source>
</evidence>
<dbReference type="PANTHER" id="PTHR43643:SF3">
    <property type="entry name" value="HISTIDINOL-PHOSPHATE AMINOTRANSFERASE"/>
    <property type="match status" value="1"/>
</dbReference>
<keyword evidence="3 7" id="KW-0808">Transferase</keyword>
<comment type="caution">
    <text evidence="7">The sequence shown here is derived from an EMBL/GenBank/DDBJ whole genome shotgun (WGS) entry which is preliminary data.</text>
</comment>
<evidence type="ECO:0000256" key="3">
    <source>
        <dbReference type="ARBA" id="ARBA00022679"/>
    </source>
</evidence>
<dbReference type="PROSITE" id="PS00599">
    <property type="entry name" value="AA_TRANSFER_CLASS_2"/>
    <property type="match status" value="1"/>
</dbReference>
<dbReference type="NCBIfam" id="NF002878">
    <property type="entry name" value="PRK03321.1"/>
    <property type="match status" value="1"/>
</dbReference>
<evidence type="ECO:0000313" key="8">
    <source>
        <dbReference type="Proteomes" id="UP000666915"/>
    </source>
</evidence>